<dbReference type="GO" id="GO:0005737">
    <property type="term" value="C:cytoplasm"/>
    <property type="evidence" value="ECO:0007669"/>
    <property type="project" value="TreeGrafter"/>
</dbReference>
<dbReference type="PIRSF" id="PIRSF009360">
    <property type="entry name" value="UCP009360"/>
    <property type="match status" value="1"/>
</dbReference>
<organism evidence="13 14">
    <name type="scientific">Ceratopteris richardii</name>
    <name type="common">Triangle waterfern</name>
    <dbReference type="NCBI Taxonomy" id="49495"/>
    <lineage>
        <taxon>Eukaryota</taxon>
        <taxon>Viridiplantae</taxon>
        <taxon>Streptophyta</taxon>
        <taxon>Embryophyta</taxon>
        <taxon>Tracheophyta</taxon>
        <taxon>Polypodiopsida</taxon>
        <taxon>Polypodiidae</taxon>
        <taxon>Polypodiales</taxon>
        <taxon>Pteridineae</taxon>
        <taxon>Pteridaceae</taxon>
        <taxon>Parkerioideae</taxon>
        <taxon>Ceratopteris</taxon>
    </lineage>
</organism>
<comment type="pathway">
    <text evidence="2">Glycan metabolism.</text>
</comment>
<dbReference type="GO" id="GO:0016020">
    <property type="term" value="C:membrane"/>
    <property type="evidence" value="ECO:0007669"/>
    <property type="project" value="UniProtKB-SubCell"/>
</dbReference>
<evidence type="ECO:0000256" key="9">
    <source>
        <dbReference type="ARBA" id="ARBA00023180"/>
    </source>
</evidence>
<protein>
    <recommendedName>
        <fullName evidence="12">O-fucosyltransferase family protein</fullName>
    </recommendedName>
</protein>
<name>A0A8T2SMN6_CERRI</name>
<dbReference type="OMA" id="LISANHH"/>
<dbReference type="GO" id="GO:0016757">
    <property type="term" value="F:glycosyltransferase activity"/>
    <property type="evidence" value="ECO:0007669"/>
    <property type="project" value="UniProtKB-KW"/>
</dbReference>
<accession>A0A8T2SMN6</accession>
<evidence type="ECO:0000256" key="12">
    <source>
        <dbReference type="ARBA" id="ARBA00030350"/>
    </source>
</evidence>
<dbReference type="AlphaFoldDB" id="A0A8T2SMN6"/>
<evidence type="ECO:0000256" key="6">
    <source>
        <dbReference type="ARBA" id="ARBA00022692"/>
    </source>
</evidence>
<dbReference type="InterPro" id="IPR024709">
    <property type="entry name" value="FucosylTrfase_pln"/>
</dbReference>
<keyword evidence="5" id="KW-0808">Transferase</keyword>
<evidence type="ECO:0000256" key="2">
    <source>
        <dbReference type="ARBA" id="ARBA00004881"/>
    </source>
</evidence>
<evidence type="ECO:0000256" key="3">
    <source>
        <dbReference type="ARBA" id="ARBA00007737"/>
    </source>
</evidence>
<dbReference type="Proteomes" id="UP000825935">
    <property type="component" value="Chromosome 19"/>
</dbReference>
<keyword evidence="11" id="KW-0119">Carbohydrate metabolism</keyword>
<dbReference type="InterPro" id="IPR019378">
    <property type="entry name" value="GDP-Fuc_O-FucTrfase"/>
</dbReference>
<evidence type="ECO:0000256" key="5">
    <source>
        <dbReference type="ARBA" id="ARBA00022679"/>
    </source>
</evidence>
<dbReference type="EMBL" id="CM035424">
    <property type="protein sequence ID" value="KAH7352113.1"/>
    <property type="molecule type" value="Genomic_DNA"/>
</dbReference>
<reference evidence="13" key="1">
    <citation type="submission" date="2021-08" db="EMBL/GenBank/DDBJ databases">
        <title>WGS assembly of Ceratopteris richardii.</title>
        <authorList>
            <person name="Marchant D.B."/>
            <person name="Chen G."/>
            <person name="Jenkins J."/>
            <person name="Shu S."/>
            <person name="Leebens-Mack J."/>
            <person name="Grimwood J."/>
            <person name="Schmutz J."/>
            <person name="Soltis P."/>
            <person name="Soltis D."/>
            <person name="Chen Z.-H."/>
        </authorList>
    </citation>
    <scope>NUCLEOTIDE SEQUENCE</scope>
    <source>
        <strain evidence="13">Whitten #5841</strain>
        <tissue evidence="13">Leaf</tissue>
    </source>
</reference>
<gene>
    <name evidence="13" type="ORF">KP509_19G030400</name>
</gene>
<dbReference type="PANTHER" id="PTHR31741">
    <property type="entry name" value="OS02G0726500 PROTEIN-RELATED"/>
    <property type="match status" value="1"/>
</dbReference>
<comment type="similarity">
    <text evidence="3">Belongs to the glycosyltransferase GT106 family.</text>
</comment>
<evidence type="ECO:0000313" key="14">
    <source>
        <dbReference type="Proteomes" id="UP000825935"/>
    </source>
</evidence>
<keyword evidence="4" id="KW-0328">Glycosyltransferase</keyword>
<dbReference type="OrthoDB" id="2015856at2759"/>
<keyword evidence="6" id="KW-0812">Transmembrane</keyword>
<dbReference type="Pfam" id="PF10250">
    <property type="entry name" value="O-FucT"/>
    <property type="match status" value="1"/>
</dbReference>
<keyword evidence="10" id="KW-0294">Fucose metabolism</keyword>
<sequence length="507" mass="57179">MDIEKSTDSLSDGEVTLAGQELEEHEEGTKNIFINNHDATRSNSNATLATFNRKVSAERKPPTDLWITPTGAMLYKDCLTNSTNSPKKSELDTNGYLVVRANGGLNQMRNGICDMVAIAKIMNAALVVPQLDHSSFWADSSEFQDIFDVDHFINTLQHDVLVVKELPSKLAEQQALWREPLSWSKGSFYKKRVLPLLKDHGVFYFSHTNSRLVNNGLPLSLQKLRCLACYSALKFTKPIEKLGSELVSRMKSKGDHNFIALHLRYEKDMLAFTGCSHGLSLEEAKDLETMRYSVQIWKEKDIDSEARRLEGGCPLTPREAALLLKGLGFPETTPIYIAAGPIYGNNSLSALLNYFPNIFTHYTLATQSELQLLHRLQNRLAALDYIVALQSDVFVHTFDGNMAKTLRGHRRLEGHRKTISPDRKNLVRLVDALDKTEITWDAFAEEVQQLHKNRFGSPSLRLRGKSPSSEENFYANPSPECICPINSSPSSTPYFYRFLSNLFDTLI</sequence>
<keyword evidence="14" id="KW-1185">Reference proteome</keyword>
<dbReference type="GO" id="GO:0006004">
    <property type="term" value="P:fucose metabolic process"/>
    <property type="evidence" value="ECO:0007669"/>
    <property type="project" value="UniProtKB-KW"/>
</dbReference>
<keyword evidence="8" id="KW-0472">Membrane</keyword>
<evidence type="ECO:0000313" key="13">
    <source>
        <dbReference type="EMBL" id="KAH7352113.1"/>
    </source>
</evidence>
<keyword evidence="7" id="KW-1133">Transmembrane helix</keyword>
<evidence type="ECO:0000256" key="10">
    <source>
        <dbReference type="ARBA" id="ARBA00023253"/>
    </source>
</evidence>
<evidence type="ECO:0000256" key="11">
    <source>
        <dbReference type="ARBA" id="ARBA00023277"/>
    </source>
</evidence>
<dbReference type="PANTHER" id="PTHR31741:SF4">
    <property type="entry name" value="O-FUCOSYLTRANSFERASE 28"/>
    <property type="match status" value="1"/>
</dbReference>
<evidence type="ECO:0000256" key="7">
    <source>
        <dbReference type="ARBA" id="ARBA00022989"/>
    </source>
</evidence>
<comment type="subcellular location">
    <subcellularLocation>
        <location evidence="1">Membrane</location>
        <topology evidence="1">Single-pass type II membrane protein</topology>
    </subcellularLocation>
</comment>
<dbReference type="CDD" id="cd11299">
    <property type="entry name" value="O-FucT_plant"/>
    <property type="match status" value="1"/>
</dbReference>
<keyword evidence="9" id="KW-0325">Glycoprotein</keyword>
<evidence type="ECO:0000256" key="8">
    <source>
        <dbReference type="ARBA" id="ARBA00023136"/>
    </source>
</evidence>
<proteinExistence type="inferred from homology"/>
<evidence type="ECO:0000256" key="4">
    <source>
        <dbReference type="ARBA" id="ARBA00022676"/>
    </source>
</evidence>
<comment type="caution">
    <text evidence="13">The sequence shown here is derived from an EMBL/GenBank/DDBJ whole genome shotgun (WGS) entry which is preliminary data.</text>
</comment>
<evidence type="ECO:0000256" key="1">
    <source>
        <dbReference type="ARBA" id="ARBA00004606"/>
    </source>
</evidence>